<gene>
    <name evidence="2" type="ORF">PL336_07225</name>
</gene>
<dbReference type="EMBL" id="CP116423">
    <property type="protein sequence ID" value="WCE71615.1"/>
    <property type="molecule type" value="Genomic_DNA"/>
</dbReference>
<dbReference type="SUPFAM" id="SSF81301">
    <property type="entry name" value="Nucleotidyltransferase"/>
    <property type="match status" value="1"/>
</dbReference>
<evidence type="ECO:0000256" key="1">
    <source>
        <dbReference type="SAM" id="Phobius"/>
    </source>
</evidence>
<evidence type="ECO:0000313" key="3">
    <source>
        <dbReference type="Proteomes" id="UP001210770"/>
    </source>
</evidence>
<reference evidence="2" key="1">
    <citation type="submission" date="2023-01" db="EMBL/GenBank/DDBJ databases">
        <title>Comparative genomic analysis of cold water coral derived Sulfitobacter faviae: insights into their metabolism and habitat adaptation.</title>
        <authorList>
            <person name="Guo Y."/>
            <person name="Lin S."/>
            <person name="Huang Z."/>
            <person name="Tang K."/>
            <person name="Wang X."/>
        </authorList>
    </citation>
    <scope>NUCLEOTIDE SEQUENCE</scope>
    <source>
        <strain evidence="2">SCSIO W_1865</strain>
    </source>
</reference>
<dbReference type="InterPro" id="IPR043519">
    <property type="entry name" value="NT_sf"/>
</dbReference>
<keyword evidence="1" id="KW-0812">Transmembrane</keyword>
<feature type="transmembrane region" description="Helical" evidence="1">
    <location>
        <begin position="49"/>
        <end position="75"/>
    </location>
</feature>
<evidence type="ECO:0000313" key="2">
    <source>
        <dbReference type="EMBL" id="WCE71615.1"/>
    </source>
</evidence>
<protein>
    <recommendedName>
        <fullName evidence="4">Nucleotidyltransferase domain-containing protein</fullName>
    </recommendedName>
</protein>
<keyword evidence="1" id="KW-0472">Membrane</keyword>
<dbReference type="Proteomes" id="UP001210770">
    <property type="component" value="Chromosome"/>
</dbReference>
<proteinExistence type="predicted"/>
<dbReference type="AlphaFoldDB" id="A0AAX3LST2"/>
<accession>A0AAX3LST2</accession>
<dbReference type="RefSeq" id="WP_271689767.1">
    <property type="nucleotide sequence ID" value="NZ_CP116423.1"/>
</dbReference>
<organism evidence="2 3">
    <name type="scientific">Sulfitobacter faviae</name>
    <dbReference type="NCBI Taxonomy" id="1775881"/>
    <lineage>
        <taxon>Bacteria</taxon>
        <taxon>Pseudomonadati</taxon>
        <taxon>Pseudomonadota</taxon>
        <taxon>Alphaproteobacteria</taxon>
        <taxon>Rhodobacterales</taxon>
        <taxon>Roseobacteraceae</taxon>
        <taxon>Sulfitobacter</taxon>
    </lineage>
</organism>
<sequence>MKDEMAKRKYQNGNTLRNLPVVTVLSYFIFQGMRYMTPGERWFKISLTLIAALLLSLAGLHILLALIVGHALNFSTNGQLPVMMRYVVSDVGLTREKVRIALTKMQTTAQRFGIIDILIYGSFSRHVMKSTSDLDLRFQHRPGVLPSLLAYCYATYIRIWANLNFIPIDLYCFTEAEFLDRMREDEIPALLFSSQEMCTKYPGAQDPILALEKNAALP</sequence>
<name>A0AAX3LST2_9RHOB</name>
<keyword evidence="1" id="KW-1133">Transmembrane helix</keyword>
<evidence type="ECO:0008006" key="4">
    <source>
        <dbReference type="Google" id="ProtNLM"/>
    </source>
</evidence>